<dbReference type="SUPFAM" id="SSF46689">
    <property type="entry name" value="Homeodomain-like"/>
    <property type="match status" value="1"/>
</dbReference>
<name>A0ABR7TU91_9BACT</name>
<evidence type="ECO:0000313" key="5">
    <source>
        <dbReference type="EMBL" id="MBC9933011.1"/>
    </source>
</evidence>
<dbReference type="InterPro" id="IPR009057">
    <property type="entry name" value="Homeodomain-like_sf"/>
</dbReference>
<feature type="domain" description="HTH araC/xylS-type" evidence="4">
    <location>
        <begin position="220"/>
        <end position="303"/>
    </location>
</feature>
<comment type="caution">
    <text evidence="5">The sequence shown here is derived from an EMBL/GenBank/DDBJ whole genome shotgun (WGS) entry which is preliminary data.</text>
</comment>
<dbReference type="InterPro" id="IPR018060">
    <property type="entry name" value="HTH_AraC"/>
</dbReference>
<evidence type="ECO:0000313" key="6">
    <source>
        <dbReference type="Proteomes" id="UP000659124"/>
    </source>
</evidence>
<organism evidence="5 6">
    <name type="scientific">Chitinophaga qingshengii</name>
    <dbReference type="NCBI Taxonomy" id="1569794"/>
    <lineage>
        <taxon>Bacteria</taxon>
        <taxon>Pseudomonadati</taxon>
        <taxon>Bacteroidota</taxon>
        <taxon>Chitinophagia</taxon>
        <taxon>Chitinophagales</taxon>
        <taxon>Chitinophagaceae</taxon>
        <taxon>Chitinophaga</taxon>
    </lineage>
</organism>
<keyword evidence="1" id="KW-0805">Transcription regulation</keyword>
<keyword evidence="2" id="KW-0238">DNA-binding</keyword>
<evidence type="ECO:0000256" key="2">
    <source>
        <dbReference type="ARBA" id="ARBA00023125"/>
    </source>
</evidence>
<reference evidence="5 6" key="1">
    <citation type="submission" date="2020-09" db="EMBL/GenBank/DDBJ databases">
        <title>Genome sequences of type strains of Chitinophaga qingshengii and Chitinophaga varians.</title>
        <authorList>
            <person name="Kittiwongwattana C."/>
        </authorList>
    </citation>
    <scope>NUCLEOTIDE SEQUENCE [LARGE SCALE GENOMIC DNA]</scope>
    <source>
        <strain evidence="5 6">JCM 30026</strain>
    </source>
</reference>
<keyword evidence="6" id="KW-1185">Reference proteome</keyword>
<dbReference type="Gene3D" id="1.10.10.60">
    <property type="entry name" value="Homeodomain-like"/>
    <property type="match status" value="1"/>
</dbReference>
<dbReference type="SMART" id="SM00342">
    <property type="entry name" value="HTH_ARAC"/>
    <property type="match status" value="1"/>
</dbReference>
<evidence type="ECO:0000256" key="1">
    <source>
        <dbReference type="ARBA" id="ARBA00023015"/>
    </source>
</evidence>
<dbReference type="PANTHER" id="PTHR43280:SF32">
    <property type="entry name" value="TRANSCRIPTIONAL REGULATORY PROTEIN"/>
    <property type="match status" value="1"/>
</dbReference>
<gene>
    <name evidence="5" type="ORF">ICL07_21665</name>
</gene>
<accession>A0ABR7TU91</accession>
<dbReference type="RefSeq" id="WP_188090138.1">
    <property type="nucleotide sequence ID" value="NZ_JACVFC010000003.1"/>
</dbReference>
<keyword evidence="3" id="KW-0804">Transcription</keyword>
<dbReference type="EMBL" id="JACVFC010000003">
    <property type="protein sequence ID" value="MBC9933011.1"/>
    <property type="molecule type" value="Genomic_DNA"/>
</dbReference>
<dbReference type="PROSITE" id="PS01124">
    <property type="entry name" value="HTH_ARAC_FAMILY_2"/>
    <property type="match status" value="1"/>
</dbReference>
<dbReference type="Pfam" id="PF12833">
    <property type="entry name" value="HTH_18"/>
    <property type="match status" value="1"/>
</dbReference>
<sequence length="305" mass="34714">MEHRPATRHFSSIAALMRYLQLPAPQHPLITLVDYSHMAAAAAPEHGVRISLDFYKISFKQHFRGQIQYGQSHYDFEEGGMAFLKPNQDVTIPDSLESYEGIALYFHPDFIRSSSLVNSISQYGFFSYDVTEALCLSAAEKNTMVNLLVAMTAELSGPIDNFSQVILISQIELLLNYSNRFYQRQFITRKATNHQTVAALDNLLDQYFHAAQGLETGTPSVKYICEQLCISQRYLSDMLRCLTGQNTQQYIQNSMIERSKDLLSSTSLSVAEIAYKLGFEHPQSFNKLFKLKTQLTPLTFRQQFG</sequence>
<dbReference type="PANTHER" id="PTHR43280">
    <property type="entry name" value="ARAC-FAMILY TRANSCRIPTIONAL REGULATOR"/>
    <property type="match status" value="1"/>
</dbReference>
<proteinExistence type="predicted"/>
<evidence type="ECO:0000256" key="3">
    <source>
        <dbReference type="ARBA" id="ARBA00023163"/>
    </source>
</evidence>
<evidence type="ECO:0000259" key="4">
    <source>
        <dbReference type="PROSITE" id="PS01124"/>
    </source>
</evidence>
<protein>
    <submittedName>
        <fullName evidence="5">AraC family transcriptional regulator</fullName>
    </submittedName>
</protein>
<dbReference type="Proteomes" id="UP000659124">
    <property type="component" value="Unassembled WGS sequence"/>
</dbReference>